<name>A0ABV2JGC0_9STRE</name>
<dbReference type="EMBL" id="JBEPLN010000027">
    <property type="protein sequence ID" value="MET3634821.1"/>
    <property type="molecule type" value="Genomic_DNA"/>
</dbReference>
<comment type="caution">
    <text evidence="3">The sequence shown here is derived from an EMBL/GenBank/DDBJ whole genome shotgun (WGS) entry which is preliminary data.</text>
</comment>
<dbReference type="PANTHER" id="PTHR33434">
    <property type="entry name" value="DEGV DOMAIN-CONTAINING PROTEIN DR_1986-RELATED"/>
    <property type="match status" value="1"/>
</dbReference>
<evidence type="ECO:0000256" key="2">
    <source>
        <dbReference type="ARBA" id="ARBA00023121"/>
    </source>
</evidence>
<dbReference type="InterPro" id="IPR050270">
    <property type="entry name" value="DegV_domain_contain"/>
</dbReference>
<evidence type="ECO:0000313" key="4">
    <source>
        <dbReference type="Proteomes" id="UP001549037"/>
    </source>
</evidence>
<gene>
    <name evidence="3" type="ORF">ABID28_001481</name>
</gene>
<reference evidence="3 4" key="1">
    <citation type="submission" date="2024-06" db="EMBL/GenBank/DDBJ databases">
        <title>Genomic Encyclopedia of Type Strains, Phase IV (KMG-IV): sequencing the most valuable type-strain genomes for metagenomic binning, comparative biology and taxonomic classification.</title>
        <authorList>
            <person name="Goeker M."/>
        </authorList>
    </citation>
    <scope>NUCLEOTIDE SEQUENCE [LARGE SCALE GENOMIC DNA]</scope>
    <source>
        <strain evidence="3 4">DSM 28302</strain>
    </source>
</reference>
<dbReference type="NCBIfam" id="TIGR00762">
    <property type="entry name" value="DegV"/>
    <property type="match status" value="1"/>
</dbReference>
<organism evidence="3 4">
    <name type="scientific">Streptococcus porcorum</name>
    <dbReference type="NCBI Taxonomy" id="701526"/>
    <lineage>
        <taxon>Bacteria</taxon>
        <taxon>Bacillati</taxon>
        <taxon>Bacillota</taxon>
        <taxon>Bacilli</taxon>
        <taxon>Lactobacillales</taxon>
        <taxon>Streptococcaceae</taxon>
        <taxon>Streptococcus</taxon>
    </lineage>
</organism>
<dbReference type="Gene3D" id="3.30.1180.10">
    <property type="match status" value="1"/>
</dbReference>
<dbReference type="Gene3D" id="2.20.28.50">
    <property type="entry name" value="degv family protein"/>
    <property type="match status" value="1"/>
</dbReference>
<evidence type="ECO:0000256" key="1">
    <source>
        <dbReference type="ARBA" id="ARBA00003238"/>
    </source>
</evidence>
<dbReference type="InterPro" id="IPR043168">
    <property type="entry name" value="DegV_C"/>
</dbReference>
<dbReference type="PROSITE" id="PS51482">
    <property type="entry name" value="DEGV"/>
    <property type="match status" value="1"/>
</dbReference>
<dbReference type="Pfam" id="PF02645">
    <property type="entry name" value="DegV"/>
    <property type="match status" value="1"/>
</dbReference>
<dbReference type="InterPro" id="IPR003797">
    <property type="entry name" value="DegV"/>
</dbReference>
<protein>
    <submittedName>
        <fullName evidence="3">DegV family protein with EDD domain</fullName>
    </submittedName>
</protein>
<proteinExistence type="predicted"/>
<keyword evidence="4" id="KW-1185">Reference proteome</keyword>
<accession>A0ABV2JGC0</accession>
<dbReference type="Gene3D" id="3.40.50.10440">
    <property type="entry name" value="Dihydroxyacetone kinase, domain 1"/>
    <property type="match status" value="1"/>
</dbReference>
<dbReference type="RefSeq" id="WP_354369493.1">
    <property type="nucleotide sequence ID" value="NZ_JBEPLN010000027.1"/>
</dbReference>
<keyword evidence="2" id="KW-0446">Lipid-binding</keyword>
<comment type="function">
    <text evidence="1">May bind long-chain fatty acids, such as palmitate, and may play a role in lipid transport or fatty acid metabolism.</text>
</comment>
<dbReference type="PANTHER" id="PTHR33434:SF2">
    <property type="entry name" value="FATTY ACID-BINDING PROTEIN TM_1468"/>
    <property type="match status" value="1"/>
</dbReference>
<sequence>MTWKIVVDSGCNLKQLENLPENVRFESVPLTLQIGNEVYIDDEKIDIPAMMEKLYSTQAAASSACPSPDAFLSAYRGADRVIVLTITGALSGSHNAAQLAKNLLLEEKPDTEVHVIDSLSAGGENDLLVLKLVELIAQGLSFDQVVTAITAYQEKTKLLFVLEKVDNLVKNGRLSKLAGKVVGMLNIRLVGEASSEGTLELLHKARGQKKSISSGYTEMLKAGYQGGRVMLSHAYNDKLAEQFSKAIKADFPKADVRILPTSGLCSFYAEDGGILMGYEI</sequence>
<dbReference type="SUPFAM" id="SSF82549">
    <property type="entry name" value="DAK1/DegV-like"/>
    <property type="match status" value="1"/>
</dbReference>
<evidence type="ECO:0000313" key="3">
    <source>
        <dbReference type="EMBL" id="MET3634821.1"/>
    </source>
</evidence>
<dbReference type="Proteomes" id="UP001549037">
    <property type="component" value="Unassembled WGS sequence"/>
</dbReference>